<protein>
    <submittedName>
        <fullName evidence="1">Uncharacterized protein</fullName>
    </submittedName>
</protein>
<reference evidence="1" key="1">
    <citation type="submission" date="2022-08" db="UniProtKB">
        <authorList>
            <consortium name="EnsemblMetazoa"/>
        </authorList>
    </citation>
    <scope>IDENTIFICATION</scope>
</reference>
<proteinExistence type="predicted"/>
<dbReference type="Proteomes" id="UP000075882">
    <property type="component" value="Unassembled WGS sequence"/>
</dbReference>
<organism evidence="1">
    <name type="scientific">Anopheles coluzzii</name>
    <name type="common">African malaria mosquito</name>
    <dbReference type="NCBI Taxonomy" id="1518534"/>
    <lineage>
        <taxon>Eukaryota</taxon>
        <taxon>Metazoa</taxon>
        <taxon>Ecdysozoa</taxon>
        <taxon>Arthropoda</taxon>
        <taxon>Hexapoda</taxon>
        <taxon>Insecta</taxon>
        <taxon>Pterygota</taxon>
        <taxon>Neoptera</taxon>
        <taxon>Endopterygota</taxon>
        <taxon>Diptera</taxon>
        <taxon>Nematocera</taxon>
        <taxon>Culicoidea</taxon>
        <taxon>Culicidae</taxon>
        <taxon>Anophelinae</taxon>
        <taxon>Anopheles</taxon>
    </lineage>
</organism>
<sequence length="280" mass="29708">MQIDRCAELGPLLDPCRTAAGLPLGVALDRLPVRSVLDAPTAEQVRFLKVQRRLQFTDDVQFRHLGVHTSVQWHNWMEKQLADAASCDEVIDFDGGCGRIFAPTAALLADDEPGAAGAAAGWVNWVRGWGCGCRCGVGCGCAGAGLYWSDGVVALPVADSRLPPVVCSPLIVVCTVTNPFRLVVLTEALVGLNWYTLLGVRAAVSIKLWSAFSSTFSMIGWRASGGRVSIMPTIVSAGPTITLSVAVSPAANGSPLADEGCCWCWCCCCCWELEQGHVAV</sequence>
<dbReference type="AlphaFoldDB" id="A0A8W7PWJ2"/>
<evidence type="ECO:0000313" key="1">
    <source>
        <dbReference type="EnsemblMetazoa" id="ACOM039161-PA.1"/>
    </source>
</evidence>
<dbReference type="EnsemblMetazoa" id="ACOM039161-RA">
    <property type="protein sequence ID" value="ACOM039161-PA.1"/>
    <property type="gene ID" value="ACOM039161"/>
</dbReference>
<accession>A0A8W7PWJ2</accession>
<name>A0A8W7PWJ2_ANOCL</name>